<dbReference type="Gene3D" id="3.30.420.10">
    <property type="entry name" value="Ribonuclease H-like superfamily/Ribonuclease H"/>
    <property type="match status" value="1"/>
</dbReference>
<dbReference type="SUPFAM" id="SSF54160">
    <property type="entry name" value="Chromo domain-like"/>
    <property type="match status" value="1"/>
</dbReference>
<evidence type="ECO:0000313" key="21">
    <source>
        <dbReference type="EMBL" id="RZB46923.1"/>
    </source>
</evidence>
<dbReference type="GO" id="GO:0015074">
    <property type="term" value="P:DNA integration"/>
    <property type="evidence" value="ECO:0007669"/>
    <property type="project" value="UniProtKB-KW"/>
</dbReference>
<dbReference type="GO" id="GO:0006508">
    <property type="term" value="P:proteolysis"/>
    <property type="evidence" value="ECO:0007669"/>
    <property type="project" value="UniProtKB-KW"/>
</dbReference>
<accession>A0A445FDM9</accession>
<dbReference type="GO" id="GO:0030145">
    <property type="term" value="F:manganese ion binding"/>
    <property type="evidence" value="ECO:0007669"/>
    <property type="project" value="InterPro"/>
</dbReference>
<dbReference type="InterPro" id="IPR056924">
    <property type="entry name" value="SH3_Tf2-1"/>
</dbReference>
<keyword evidence="16" id="KW-0233">DNA recombination</keyword>
<evidence type="ECO:0000256" key="10">
    <source>
        <dbReference type="ARBA" id="ARBA00022801"/>
    </source>
</evidence>
<name>A0A445FDM9_GLYSO</name>
<evidence type="ECO:0000256" key="3">
    <source>
        <dbReference type="ARBA" id="ARBA00022670"/>
    </source>
</evidence>
<evidence type="ECO:0000256" key="7">
    <source>
        <dbReference type="ARBA" id="ARBA00022723"/>
    </source>
</evidence>
<keyword evidence="4" id="KW-0808">Transferase</keyword>
<dbReference type="InterPro" id="IPR041588">
    <property type="entry name" value="Integrase_H2C2"/>
</dbReference>
<dbReference type="FunFam" id="3.10.10.10:FF:000007">
    <property type="entry name" value="Retrovirus-related Pol polyprotein from transposon 17.6-like Protein"/>
    <property type="match status" value="1"/>
</dbReference>
<dbReference type="InterPro" id="IPR016197">
    <property type="entry name" value="Chromo-like_dom_sf"/>
</dbReference>
<dbReference type="PANTHER" id="PTHR37984">
    <property type="entry name" value="PROTEIN CBG26694"/>
    <property type="match status" value="1"/>
</dbReference>
<dbReference type="InterPro" id="IPR000477">
    <property type="entry name" value="RT_dom"/>
</dbReference>
<feature type="domain" description="Integrase catalytic" evidence="20">
    <location>
        <begin position="775"/>
        <end position="933"/>
    </location>
</feature>
<keyword evidence="13" id="KW-0695">RNA-directed DNA polymerase</keyword>
<dbReference type="Proteomes" id="UP000289340">
    <property type="component" value="Chromosome 19"/>
</dbReference>
<feature type="domain" description="Reverse transcriptase" evidence="19">
    <location>
        <begin position="251"/>
        <end position="430"/>
    </location>
</feature>
<dbReference type="GO" id="GO:0004190">
    <property type="term" value="F:aspartic-type endopeptidase activity"/>
    <property type="evidence" value="ECO:0007669"/>
    <property type="project" value="UniProtKB-KW"/>
</dbReference>
<dbReference type="Gene3D" id="3.30.70.270">
    <property type="match status" value="2"/>
</dbReference>
<keyword evidence="11" id="KW-0460">Magnesium</keyword>
<dbReference type="GO" id="GO:0003677">
    <property type="term" value="F:DNA binding"/>
    <property type="evidence" value="ECO:0007669"/>
    <property type="project" value="UniProtKB-KW"/>
</dbReference>
<dbReference type="GO" id="GO:0070006">
    <property type="term" value="F:metalloaminopeptidase activity"/>
    <property type="evidence" value="ECO:0007669"/>
    <property type="project" value="InterPro"/>
</dbReference>
<gene>
    <name evidence="21" type="ORF">D0Y65_050806</name>
</gene>
<dbReference type="GO" id="GO:0006310">
    <property type="term" value="P:DNA recombination"/>
    <property type="evidence" value="ECO:0007669"/>
    <property type="project" value="UniProtKB-KW"/>
</dbReference>
<dbReference type="Pfam" id="PF00883">
    <property type="entry name" value="Peptidase_M17"/>
    <property type="match status" value="1"/>
</dbReference>
<dbReference type="GO" id="GO:0003887">
    <property type="term" value="F:DNA-directed DNA polymerase activity"/>
    <property type="evidence" value="ECO:0007669"/>
    <property type="project" value="UniProtKB-KW"/>
</dbReference>
<dbReference type="Gene3D" id="3.40.630.10">
    <property type="entry name" value="Zn peptidases"/>
    <property type="match status" value="1"/>
</dbReference>
<dbReference type="InterPro" id="IPR043128">
    <property type="entry name" value="Rev_trsase/Diguanyl_cyclase"/>
</dbReference>
<dbReference type="FunFam" id="3.30.70.270:FF:000020">
    <property type="entry name" value="Transposon Tf2-6 polyprotein-like Protein"/>
    <property type="match status" value="1"/>
</dbReference>
<keyword evidence="12" id="KW-0229">DNA integration</keyword>
<dbReference type="Pfam" id="PF00078">
    <property type="entry name" value="RVT_1"/>
    <property type="match status" value="1"/>
</dbReference>
<dbReference type="InterPro" id="IPR000819">
    <property type="entry name" value="Peptidase_M17_C"/>
</dbReference>
<dbReference type="InterPro" id="IPR036397">
    <property type="entry name" value="RNaseH_sf"/>
</dbReference>
<evidence type="ECO:0000256" key="15">
    <source>
        <dbReference type="ARBA" id="ARBA00023125"/>
    </source>
</evidence>
<keyword evidence="15" id="KW-0238">DNA-binding</keyword>
<dbReference type="SUPFAM" id="SSF50630">
    <property type="entry name" value="Acid proteases"/>
    <property type="match status" value="1"/>
</dbReference>
<dbReference type="PANTHER" id="PTHR37984:SF5">
    <property type="entry name" value="PROTEIN NYNRIN-LIKE"/>
    <property type="match status" value="1"/>
</dbReference>
<keyword evidence="5" id="KW-0548">Nucleotidyltransferase</keyword>
<dbReference type="InterPro" id="IPR011356">
    <property type="entry name" value="Leucine_aapep/pepB"/>
</dbReference>
<keyword evidence="9" id="KW-0255">Endonuclease</keyword>
<evidence type="ECO:0000259" key="20">
    <source>
        <dbReference type="PROSITE" id="PS50994"/>
    </source>
</evidence>
<dbReference type="PRINTS" id="PR00481">
    <property type="entry name" value="LAMNOPPTDASE"/>
</dbReference>
<comment type="similarity">
    <text evidence="1">Belongs to the peptidase M17 family.</text>
</comment>
<dbReference type="CDD" id="cd00303">
    <property type="entry name" value="retropepsin_like"/>
    <property type="match status" value="1"/>
</dbReference>
<evidence type="ECO:0000256" key="6">
    <source>
        <dbReference type="ARBA" id="ARBA00022722"/>
    </source>
</evidence>
<evidence type="ECO:0000256" key="13">
    <source>
        <dbReference type="ARBA" id="ARBA00022918"/>
    </source>
</evidence>
<organism evidence="21 22">
    <name type="scientific">Glycine soja</name>
    <name type="common">Wild soybean</name>
    <dbReference type="NCBI Taxonomy" id="3848"/>
    <lineage>
        <taxon>Eukaryota</taxon>
        <taxon>Viridiplantae</taxon>
        <taxon>Streptophyta</taxon>
        <taxon>Embryophyta</taxon>
        <taxon>Tracheophyta</taxon>
        <taxon>Spermatophyta</taxon>
        <taxon>Magnoliopsida</taxon>
        <taxon>eudicotyledons</taxon>
        <taxon>Gunneridae</taxon>
        <taxon>Pentapetalae</taxon>
        <taxon>rosids</taxon>
        <taxon>fabids</taxon>
        <taxon>Fabales</taxon>
        <taxon>Fabaceae</taxon>
        <taxon>Papilionoideae</taxon>
        <taxon>50 kb inversion clade</taxon>
        <taxon>NPAAA clade</taxon>
        <taxon>indigoferoid/millettioid clade</taxon>
        <taxon>Phaseoleae</taxon>
        <taxon>Glycine</taxon>
        <taxon>Glycine subgen. Soja</taxon>
    </lineage>
</organism>
<comment type="caution">
    <text evidence="21">The sequence shown here is derived from an EMBL/GenBank/DDBJ whole genome shotgun (WGS) entry which is preliminary data.</text>
</comment>
<evidence type="ECO:0000256" key="1">
    <source>
        <dbReference type="ARBA" id="ARBA00009528"/>
    </source>
</evidence>
<dbReference type="EMBL" id="QZWG01000019">
    <property type="protein sequence ID" value="RZB46923.1"/>
    <property type="molecule type" value="Genomic_DNA"/>
</dbReference>
<dbReference type="InterPro" id="IPR012337">
    <property type="entry name" value="RNaseH-like_sf"/>
</dbReference>
<keyword evidence="3" id="KW-0645">Protease</keyword>
<dbReference type="EC" id="3.4.11.1" evidence="21"/>
<keyword evidence="8" id="KW-0064">Aspartyl protease</keyword>
<feature type="compositionally biased region" description="Pro residues" evidence="18">
    <location>
        <begin position="19"/>
        <end position="28"/>
    </location>
</feature>
<evidence type="ECO:0000256" key="2">
    <source>
        <dbReference type="ARBA" id="ARBA00022438"/>
    </source>
</evidence>
<dbReference type="Gene3D" id="1.10.340.70">
    <property type="match status" value="1"/>
</dbReference>
<dbReference type="Pfam" id="PF24626">
    <property type="entry name" value="SH3_Tf2-1"/>
    <property type="match status" value="1"/>
</dbReference>
<dbReference type="InterPro" id="IPR050951">
    <property type="entry name" value="Retrovirus_Pol_polyprotein"/>
</dbReference>
<dbReference type="InterPro" id="IPR041577">
    <property type="entry name" value="RT_RNaseH_2"/>
</dbReference>
<proteinExistence type="inferred from homology"/>
<evidence type="ECO:0000256" key="12">
    <source>
        <dbReference type="ARBA" id="ARBA00022908"/>
    </source>
</evidence>
<evidence type="ECO:0000256" key="9">
    <source>
        <dbReference type="ARBA" id="ARBA00022759"/>
    </source>
</evidence>
<evidence type="ECO:0000313" key="22">
    <source>
        <dbReference type="Proteomes" id="UP000289340"/>
    </source>
</evidence>
<evidence type="ECO:0000256" key="18">
    <source>
        <dbReference type="SAM" id="MobiDB-lite"/>
    </source>
</evidence>
<dbReference type="Pfam" id="PF17919">
    <property type="entry name" value="RT_RNaseH_2"/>
    <property type="match status" value="1"/>
</dbReference>
<dbReference type="Pfam" id="PF17921">
    <property type="entry name" value="Integrase_H2C2"/>
    <property type="match status" value="1"/>
</dbReference>
<dbReference type="PROSITE" id="PS50878">
    <property type="entry name" value="RT_POL"/>
    <property type="match status" value="1"/>
</dbReference>
<evidence type="ECO:0000256" key="16">
    <source>
        <dbReference type="ARBA" id="ARBA00023172"/>
    </source>
</evidence>
<keyword evidence="7" id="KW-0479">Metal-binding</keyword>
<sequence length="1414" mass="157904">MIAKEDDPSWSNIDLGDPNPNPDPPDSPNPLQAQISLNSLSGHLAPKALHLVGFISDHRVTVLIDGGSTHNFVQPQVVTSLSLPCQTISTPLRVMVGNGQYLECASVCEDVLVCIQNNTFTLDLYILPISGANVILGINWLNLEGNMRPARVLTQHQFHRLYRHQPIASYFHITLVPETPTAATTHKLPPEIQHLLASYEFLFQHPQSLPLPRTTDHHIHLLPHSLPVNVLPYRYPHYQKHEIELQVDSMLQQGLIQPSTSLFSSPVLLVQKPDGTCRFCVDYRALNVVTVKDRFPIPIIDELLDELGGATCFSKLDLLQGYHQIRMNEADVPKTAFRTHHGHYEFRVMPFGLCNAPSSFQTTMNMIFRPYLRHFIIVFFDDILIYSTSLEDHLLHLQTAFQILLDNQFALKLSKCFFAQPQVEYLGHLVLGRGVEPVASKVTAIHQWPTPRSTRAVRSFLGLAGFYRRFIRGYATIAAPLVAVTTVEPFKWTTQAQMAIEQLKQALASAPVLALPKFELPFTVETDASRVGMGAILSQQGHPIAFFSKPFSQKLLWSSTYVRELCAITTAVKKWRQYLLGHHFIILTDHRSLKELLTQTIQTPKQHMYLARLMGYDYEIHYRSGSHNQAADALSRLPEIASSLSLILSVPTLTFLEELRKPLEANSEYTALRQSIRDKPQDHPQFSLSQNLVLHSGRIWLPRGIPLINTLLTEYHATPTGGHAGVTKTLASILENFQWPGLRDDVKQFVAKCVDCQVTKYEARKIAGLLCPLPVPNRPWEDLSLDFIVGLPPYQGNTTILVVVDRFSKGIHLGMLPATHTAHMTASLFINIVVKIHGIPRSLVSDRDPLFISRFWQDLFHASGTLLRMSSPYHPKTDGQIEVLNRVIEQYLRAFVHRPSFWGNLLPWVEWSHNTSWNVGTGATPYEVTFGRKPFNFAEYISGSSKVDAVEEMMIDRDTTFQAIRSKLFKAQAAMKSQADNKRRAVNYQMGDWVLLKLRPRWQVTARGAQALTGKLAKRFYGPFQVVERIGPVAYKLQLPEGVQIHPIFHCSKLKPFRGSSENMVGIPLPIELLHDQPLVFPLAILDTRRASNGDTWEVLVQWNGLSPDDTTWEDWEQLCHNYHLEDKVVFQGPRDYTNAQTEAQAGGTREEREVQACNELIHSSFSSSLFLFFFPLLAGGAGSSKTRGGGYNIKTGPGCLIELMKFDMGGSAAVFGAAKALGQIKPLGVEVHFIVAACENMISGTGMRPGDIVTASNGKTIEVNNTDAEGRLTLADALVYACNQGAEKIVDLATLTGACIIGLGSSIAGVFTPSDDLAKEVFDASEASGEKLWRLPLEESYWESMKSGVADMVNTGGRPGSAITAALFLKQFVDEKVQWMHIDMAGPVWNEKQRCATGFGVATLVEWVLRNAS</sequence>
<keyword evidence="2 21" id="KW-0031">Aminopeptidase</keyword>
<evidence type="ECO:0000256" key="14">
    <source>
        <dbReference type="ARBA" id="ARBA00022932"/>
    </source>
</evidence>
<protein>
    <submittedName>
        <fullName evidence="21">Leucine aminopeptidase 1 isoform B</fullName>
        <ecNumber evidence="21">3.4.11.1</ecNumber>
    </submittedName>
</protein>
<dbReference type="SUPFAM" id="SSF53098">
    <property type="entry name" value="Ribonuclease H-like"/>
    <property type="match status" value="1"/>
</dbReference>
<dbReference type="Gene3D" id="2.40.70.10">
    <property type="entry name" value="Acid Proteases"/>
    <property type="match status" value="1"/>
</dbReference>
<dbReference type="GO" id="GO:0003964">
    <property type="term" value="F:RNA-directed DNA polymerase activity"/>
    <property type="evidence" value="ECO:0007669"/>
    <property type="project" value="UniProtKB-KW"/>
</dbReference>
<dbReference type="InterPro" id="IPR043502">
    <property type="entry name" value="DNA/RNA_pol_sf"/>
</dbReference>
<dbReference type="CDD" id="cd00433">
    <property type="entry name" value="Peptidase_M17"/>
    <property type="match status" value="1"/>
</dbReference>
<dbReference type="PROSITE" id="PS00631">
    <property type="entry name" value="CYTOSOL_AP"/>
    <property type="match status" value="1"/>
</dbReference>
<dbReference type="InterPro" id="IPR021109">
    <property type="entry name" value="Peptidase_aspartic_dom_sf"/>
</dbReference>
<dbReference type="PROSITE" id="PS50994">
    <property type="entry name" value="INTEGRASE"/>
    <property type="match status" value="1"/>
</dbReference>
<dbReference type="SUPFAM" id="SSF53187">
    <property type="entry name" value="Zn-dependent exopeptidases"/>
    <property type="match status" value="1"/>
</dbReference>
<reference evidence="21 22" key="1">
    <citation type="submission" date="2018-09" db="EMBL/GenBank/DDBJ databases">
        <title>A high-quality reference genome of wild soybean provides a powerful tool to mine soybean genomes.</title>
        <authorList>
            <person name="Xie M."/>
            <person name="Chung C.Y.L."/>
            <person name="Li M.-W."/>
            <person name="Wong F.-L."/>
            <person name="Chan T.-F."/>
            <person name="Lam H.-M."/>
        </authorList>
    </citation>
    <scope>NUCLEOTIDE SEQUENCE [LARGE SCALE GENOMIC DNA]</scope>
    <source>
        <strain evidence="22">cv. W05</strain>
        <tissue evidence="21">Hypocotyl of etiolated seedlings</tissue>
    </source>
</reference>
<evidence type="ECO:0000256" key="11">
    <source>
        <dbReference type="ARBA" id="ARBA00022842"/>
    </source>
</evidence>
<evidence type="ECO:0000256" key="8">
    <source>
        <dbReference type="ARBA" id="ARBA00022750"/>
    </source>
</evidence>
<dbReference type="CDD" id="cd09274">
    <property type="entry name" value="RNase_HI_RT_Ty3"/>
    <property type="match status" value="1"/>
</dbReference>
<evidence type="ECO:0000256" key="17">
    <source>
        <dbReference type="ARBA" id="ARBA00023268"/>
    </source>
</evidence>
<dbReference type="Gene3D" id="2.40.50.40">
    <property type="match status" value="1"/>
</dbReference>
<dbReference type="GO" id="GO:0005737">
    <property type="term" value="C:cytoplasm"/>
    <property type="evidence" value="ECO:0007669"/>
    <property type="project" value="InterPro"/>
</dbReference>
<evidence type="ECO:0000256" key="5">
    <source>
        <dbReference type="ARBA" id="ARBA00022695"/>
    </source>
</evidence>
<dbReference type="Pfam" id="PF08284">
    <property type="entry name" value="RVP_2"/>
    <property type="match status" value="1"/>
</dbReference>
<dbReference type="SUPFAM" id="SSF56672">
    <property type="entry name" value="DNA/RNA polymerases"/>
    <property type="match status" value="1"/>
</dbReference>
<keyword evidence="6" id="KW-0540">Nuclease</keyword>
<keyword evidence="22" id="KW-1185">Reference proteome</keyword>
<keyword evidence="17" id="KW-0511">Multifunctional enzyme</keyword>
<dbReference type="InterPro" id="IPR001584">
    <property type="entry name" value="Integrase_cat-core"/>
</dbReference>
<dbReference type="GO" id="GO:0004519">
    <property type="term" value="F:endonuclease activity"/>
    <property type="evidence" value="ECO:0007669"/>
    <property type="project" value="UniProtKB-KW"/>
</dbReference>
<dbReference type="Gene3D" id="3.10.10.10">
    <property type="entry name" value="HIV Type 1 Reverse Transcriptase, subunit A, domain 1"/>
    <property type="match status" value="1"/>
</dbReference>
<evidence type="ECO:0000256" key="4">
    <source>
        <dbReference type="ARBA" id="ARBA00022679"/>
    </source>
</evidence>
<evidence type="ECO:0000259" key="19">
    <source>
        <dbReference type="PROSITE" id="PS50878"/>
    </source>
</evidence>
<dbReference type="CDD" id="cd01647">
    <property type="entry name" value="RT_LTR"/>
    <property type="match status" value="1"/>
</dbReference>
<keyword evidence="14" id="KW-0239">DNA-directed DNA polymerase</keyword>
<feature type="region of interest" description="Disordered" evidence="18">
    <location>
        <begin position="1"/>
        <end position="33"/>
    </location>
</feature>
<keyword evidence="10 21" id="KW-0378">Hydrolase</keyword>